<dbReference type="PRINTS" id="PR00455">
    <property type="entry name" value="HTHTETR"/>
</dbReference>
<evidence type="ECO:0000256" key="3">
    <source>
        <dbReference type="ARBA" id="ARBA00023163"/>
    </source>
</evidence>
<evidence type="ECO:0000256" key="2">
    <source>
        <dbReference type="ARBA" id="ARBA00023125"/>
    </source>
</evidence>
<dbReference type="SUPFAM" id="SSF48498">
    <property type="entry name" value="Tetracyclin repressor-like, C-terminal domain"/>
    <property type="match status" value="1"/>
</dbReference>
<accession>A0A7X5UPP7</accession>
<reference evidence="6 7" key="1">
    <citation type="submission" date="2020-03" db="EMBL/GenBank/DDBJ databases">
        <title>Sequencing the genomes of 1000 actinobacteria strains.</title>
        <authorList>
            <person name="Klenk H.-P."/>
        </authorList>
    </citation>
    <scope>NUCLEOTIDE SEQUENCE [LARGE SCALE GENOMIC DNA]</scope>
    <source>
        <strain evidence="6 7">DSM 45685</strain>
    </source>
</reference>
<keyword evidence="2 4" id="KW-0238">DNA-binding</keyword>
<keyword evidence="3" id="KW-0804">Transcription</keyword>
<keyword evidence="1" id="KW-0805">Transcription regulation</keyword>
<dbReference type="InterPro" id="IPR036271">
    <property type="entry name" value="Tet_transcr_reg_TetR-rel_C_sf"/>
</dbReference>
<dbReference type="GO" id="GO:0000976">
    <property type="term" value="F:transcription cis-regulatory region binding"/>
    <property type="evidence" value="ECO:0007669"/>
    <property type="project" value="TreeGrafter"/>
</dbReference>
<name>A0A7X5UPP7_9PSEU</name>
<dbReference type="InterPro" id="IPR050109">
    <property type="entry name" value="HTH-type_TetR-like_transc_reg"/>
</dbReference>
<dbReference type="RefSeq" id="WP_167169931.1">
    <property type="nucleotide sequence ID" value="NZ_JAAOYM010000001.1"/>
</dbReference>
<dbReference type="InterPro" id="IPR009057">
    <property type="entry name" value="Homeodomain-like_sf"/>
</dbReference>
<evidence type="ECO:0000256" key="4">
    <source>
        <dbReference type="PROSITE-ProRule" id="PRU00335"/>
    </source>
</evidence>
<proteinExistence type="predicted"/>
<organism evidence="6 7">
    <name type="scientific">Saccharomonospora amisosensis</name>
    <dbReference type="NCBI Taxonomy" id="1128677"/>
    <lineage>
        <taxon>Bacteria</taxon>
        <taxon>Bacillati</taxon>
        <taxon>Actinomycetota</taxon>
        <taxon>Actinomycetes</taxon>
        <taxon>Pseudonocardiales</taxon>
        <taxon>Pseudonocardiaceae</taxon>
        <taxon>Saccharomonospora</taxon>
    </lineage>
</organism>
<feature type="DNA-binding region" description="H-T-H motif" evidence="4">
    <location>
        <begin position="38"/>
        <end position="57"/>
    </location>
</feature>
<evidence type="ECO:0000313" key="6">
    <source>
        <dbReference type="EMBL" id="NIJ11929.1"/>
    </source>
</evidence>
<dbReference type="AlphaFoldDB" id="A0A7X5UPP7"/>
<dbReference type="SUPFAM" id="SSF46689">
    <property type="entry name" value="Homeodomain-like"/>
    <property type="match status" value="1"/>
</dbReference>
<dbReference type="Gene3D" id="1.10.357.10">
    <property type="entry name" value="Tetracycline Repressor, domain 2"/>
    <property type="match status" value="1"/>
</dbReference>
<evidence type="ECO:0000259" key="5">
    <source>
        <dbReference type="PROSITE" id="PS50977"/>
    </source>
</evidence>
<evidence type="ECO:0000256" key="1">
    <source>
        <dbReference type="ARBA" id="ARBA00023015"/>
    </source>
</evidence>
<comment type="caution">
    <text evidence="6">The sequence shown here is derived from an EMBL/GenBank/DDBJ whole genome shotgun (WGS) entry which is preliminary data.</text>
</comment>
<evidence type="ECO:0000313" key="7">
    <source>
        <dbReference type="Proteomes" id="UP000545493"/>
    </source>
</evidence>
<dbReference type="GO" id="GO:0003700">
    <property type="term" value="F:DNA-binding transcription factor activity"/>
    <property type="evidence" value="ECO:0007669"/>
    <property type="project" value="TreeGrafter"/>
</dbReference>
<dbReference type="EMBL" id="JAAOYM010000001">
    <property type="protein sequence ID" value="NIJ11929.1"/>
    <property type="molecule type" value="Genomic_DNA"/>
</dbReference>
<dbReference type="PANTHER" id="PTHR30055">
    <property type="entry name" value="HTH-TYPE TRANSCRIPTIONAL REGULATOR RUTR"/>
    <property type="match status" value="1"/>
</dbReference>
<dbReference type="Proteomes" id="UP000545493">
    <property type="component" value="Unassembled WGS sequence"/>
</dbReference>
<sequence length="216" mass="23391">MSGVKQPDGRAERSRRTRAKIIAAATELFVAKGYGATSLREVADLAGVAVQTIYFVFHNKRTLFKEMVDATIAGDDEPVATMDRPWFREACTSPTAAEQLRAHVHGTAAILERVAPLTKAIDTAGASDPEIATLWNYQENPRYTVHAAAAQVLVSKPDARPGVSAEHAADLLYGLLSPELYLVFVRDRGWSSARWEDWARATLQAQLCADGAGPAG</sequence>
<feature type="domain" description="HTH tetR-type" evidence="5">
    <location>
        <begin position="15"/>
        <end position="75"/>
    </location>
</feature>
<dbReference type="Pfam" id="PF00440">
    <property type="entry name" value="TetR_N"/>
    <property type="match status" value="1"/>
</dbReference>
<keyword evidence="7" id="KW-1185">Reference proteome</keyword>
<dbReference type="InterPro" id="IPR001647">
    <property type="entry name" value="HTH_TetR"/>
</dbReference>
<dbReference type="PANTHER" id="PTHR30055:SF234">
    <property type="entry name" value="HTH-TYPE TRANSCRIPTIONAL REGULATOR BETI"/>
    <property type="match status" value="1"/>
</dbReference>
<dbReference type="PROSITE" id="PS50977">
    <property type="entry name" value="HTH_TETR_2"/>
    <property type="match status" value="1"/>
</dbReference>
<protein>
    <submittedName>
        <fullName evidence="6">AcrR family transcriptional regulator</fullName>
    </submittedName>
</protein>
<gene>
    <name evidence="6" type="ORF">FHU38_002273</name>
</gene>